<dbReference type="InterPro" id="IPR036249">
    <property type="entry name" value="Thioredoxin-like_sf"/>
</dbReference>
<sequence>MRFTVPVAAEDGEEDQVGEVSTGAFSGRTAWVRSIPGAVLGFLGTESGSARILLGATVVALLWANLGAGSYEAFWETPLGFSLGSAELSLTLHEWLNSGLMTFFFFVVGLEARREFDLGELRERARVTLPLLAGIGGMAVPVAVYLLLNAGQESVVGWGTAMSTDTAFALGLLAMVARGLPERVRVFLLTVAVVDDFVALVVITLAYSGAVRVAPLLVAVGVFAVVVVVRFLRIRRAWVYLLLGVVAWVPLQASGVEPVVLGLALGLLTTAYVPDRDDLERATDLVRLFREQPTSQLARSAQVGVARALSPNELLQQRFDPWAGYVIVPLFALANAGVTLSPGLLAGAVTSPITLGILLGYVLGKPLGMVGTAWLVSRLSRGRLPLPVGWAGLLGTGSIAGIGFTVALLVAGLAFTGSDLAEAKLGVLAAAVVSTALSATVFKVTGRLSPARRTRALLGSTETLVDLTVPVDPGVDHVRGPERAVVTLVEYGDFECPYCGQAEPVVRDLIASVGDLRYVFRHLPLTDVHPHAQLSAEAAEAAARQDAFWGMHDLLMDHQAALRPADLHRYAADLGLDVDRFADDLRQHVGADRVARDVASAADSGVSGTPTFFVNGRRQYGAYDLETLTTAVVQAGAVRLPVA</sequence>
<comment type="catalytic activity">
    <reaction evidence="12">
        <text>Na(+)(in) + 2 H(+)(out) = Na(+)(out) + 2 H(+)(in)</text>
        <dbReference type="Rhea" id="RHEA:29251"/>
        <dbReference type="ChEBI" id="CHEBI:15378"/>
        <dbReference type="ChEBI" id="CHEBI:29101"/>
    </reaction>
</comment>
<dbReference type="GO" id="GO:0005886">
    <property type="term" value="C:plasma membrane"/>
    <property type="evidence" value="ECO:0007669"/>
    <property type="project" value="UniProtKB-SubCell"/>
</dbReference>
<dbReference type="Proteomes" id="UP000198504">
    <property type="component" value="Unassembled WGS sequence"/>
</dbReference>
<evidence type="ECO:0000256" key="8">
    <source>
        <dbReference type="ARBA" id="ARBA00023053"/>
    </source>
</evidence>
<evidence type="ECO:0000256" key="4">
    <source>
        <dbReference type="ARBA" id="ARBA00022449"/>
    </source>
</evidence>
<dbReference type="PANTHER" id="PTHR30341:SF0">
    <property type="entry name" value="NA(+)_H(+) ANTIPORTER NHAA"/>
    <property type="match status" value="1"/>
</dbReference>
<organism evidence="14 15">
    <name type="scientific">Microlunatus flavus</name>
    <dbReference type="NCBI Taxonomy" id="1036181"/>
    <lineage>
        <taxon>Bacteria</taxon>
        <taxon>Bacillati</taxon>
        <taxon>Actinomycetota</taxon>
        <taxon>Actinomycetes</taxon>
        <taxon>Propionibacteriales</taxon>
        <taxon>Propionibacteriaceae</taxon>
        <taxon>Microlunatus</taxon>
    </lineage>
</organism>
<keyword evidence="8 12" id="KW-0915">Sodium</keyword>
<evidence type="ECO:0000256" key="12">
    <source>
        <dbReference type="HAMAP-Rule" id="MF_01844"/>
    </source>
</evidence>
<keyword evidence="15" id="KW-1185">Reference proteome</keyword>
<feature type="transmembrane region" description="Helical" evidence="12">
    <location>
        <begin position="237"/>
        <end position="253"/>
    </location>
</feature>
<comment type="similarity">
    <text evidence="2">In the N-terminal section; belongs to the NhaA Na(+)/H(+) (TC 2.A.33) antiporter family.</text>
</comment>
<dbReference type="GO" id="GO:0015385">
    <property type="term" value="F:sodium:proton antiporter activity"/>
    <property type="evidence" value="ECO:0007669"/>
    <property type="project" value="UniProtKB-UniRule"/>
</dbReference>
<proteinExistence type="inferred from homology"/>
<evidence type="ECO:0000313" key="14">
    <source>
        <dbReference type="EMBL" id="SEQ68627.1"/>
    </source>
</evidence>
<feature type="transmembrane region" description="Helical" evidence="12">
    <location>
        <begin position="154"/>
        <end position="174"/>
    </location>
</feature>
<dbReference type="HAMAP" id="MF_01844">
    <property type="entry name" value="NhaA"/>
    <property type="match status" value="1"/>
</dbReference>
<dbReference type="EMBL" id="FOFA01000005">
    <property type="protein sequence ID" value="SEQ68627.1"/>
    <property type="molecule type" value="Genomic_DNA"/>
</dbReference>
<evidence type="ECO:0000256" key="7">
    <source>
        <dbReference type="ARBA" id="ARBA00022989"/>
    </source>
</evidence>
<feature type="transmembrane region" description="Helical" evidence="12">
    <location>
        <begin position="125"/>
        <end position="148"/>
    </location>
</feature>
<evidence type="ECO:0000256" key="6">
    <source>
        <dbReference type="ARBA" id="ARBA00022692"/>
    </source>
</evidence>
<dbReference type="SUPFAM" id="SSF52833">
    <property type="entry name" value="Thioredoxin-like"/>
    <property type="match status" value="1"/>
</dbReference>
<dbReference type="Pfam" id="PF06965">
    <property type="entry name" value="Na_H_antiport_1"/>
    <property type="match status" value="1"/>
</dbReference>
<evidence type="ECO:0000256" key="3">
    <source>
        <dbReference type="ARBA" id="ARBA00022448"/>
    </source>
</evidence>
<evidence type="ECO:0000256" key="10">
    <source>
        <dbReference type="ARBA" id="ARBA00023136"/>
    </source>
</evidence>
<dbReference type="InterPro" id="IPR012336">
    <property type="entry name" value="Thioredoxin-like_fold"/>
</dbReference>
<feature type="transmembrane region" description="Helical" evidence="12">
    <location>
        <begin position="95"/>
        <end position="113"/>
    </location>
</feature>
<gene>
    <name evidence="12" type="primary">nhaA</name>
    <name evidence="14" type="ORF">SAMN05421756_10546</name>
</gene>
<dbReference type="AlphaFoldDB" id="A0A1H9I254"/>
<feature type="domain" description="Thioredoxin" evidence="13">
    <location>
        <begin position="430"/>
        <end position="637"/>
    </location>
</feature>
<evidence type="ECO:0000256" key="9">
    <source>
        <dbReference type="ARBA" id="ARBA00023065"/>
    </source>
</evidence>
<keyword evidence="9 12" id="KW-0406">Ion transport</keyword>
<comment type="similarity">
    <text evidence="12">Belongs to the NhaA Na(+)/H(+) (TC 2.A.33) antiporter family.</text>
</comment>
<dbReference type="InterPro" id="IPR023171">
    <property type="entry name" value="Na/H_antiporter_dom_sf"/>
</dbReference>
<evidence type="ECO:0000256" key="11">
    <source>
        <dbReference type="ARBA" id="ARBA00023201"/>
    </source>
</evidence>
<dbReference type="NCBIfam" id="TIGR00773">
    <property type="entry name" value="NhaA"/>
    <property type="match status" value="1"/>
</dbReference>
<keyword evidence="10 12" id="KW-0472">Membrane</keyword>
<comment type="function">
    <text evidence="12">Na(+)/H(+) antiporter that extrudes sodium in exchange for external protons.</text>
</comment>
<protein>
    <recommendedName>
        <fullName evidence="12">Na(+)/H(+) antiporter NhaA</fullName>
    </recommendedName>
    <alternativeName>
        <fullName evidence="12">Sodium/proton antiporter NhaA</fullName>
    </alternativeName>
</protein>
<dbReference type="STRING" id="1036181.SAMN05421756_10546"/>
<feature type="transmembrane region" description="Helical" evidence="12">
    <location>
        <begin position="388"/>
        <end position="415"/>
    </location>
</feature>
<dbReference type="Gene3D" id="1.20.1530.10">
    <property type="entry name" value="Na+/H+ antiporter like domain"/>
    <property type="match status" value="1"/>
</dbReference>
<keyword evidence="3 12" id="KW-0813">Transport</keyword>
<dbReference type="InterPro" id="IPR004670">
    <property type="entry name" value="NhaA"/>
</dbReference>
<dbReference type="PANTHER" id="PTHR30341">
    <property type="entry name" value="SODIUM ION/PROTON ANTIPORTER NHAA-RELATED"/>
    <property type="match status" value="1"/>
</dbReference>
<accession>A0A1H9I254</accession>
<evidence type="ECO:0000256" key="2">
    <source>
        <dbReference type="ARBA" id="ARBA00007006"/>
    </source>
</evidence>
<name>A0A1H9I254_9ACTN</name>
<reference evidence="15" key="1">
    <citation type="submission" date="2016-10" db="EMBL/GenBank/DDBJ databases">
        <authorList>
            <person name="Varghese N."/>
            <person name="Submissions S."/>
        </authorList>
    </citation>
    <scope>NUCLEOTIDE SEQUENCE [LARGE SCALE GENOMIC DNA]</scope>
    <source>
        <strain evidence="15">CGMCC 4.6856</strain>
    </source>
</reference>
<evidence type="ECO:0000256" key="1">
    <source>
        <dbReference type="ARBA" id="ARBA00004429"/>
    </source>
</evidence>
<feature type="transmembrane region" description="Helical" evidence="12">
    <location>
        <begin position="427"/>
        <end position="445"/>
    </location>
</feature>
<feature type="transmembrane region" description="Helical" evidence="12">
    <location>
        <begin position="186"/>
        <end position="207"/>
    </location>
</feature>
<dbReference type="GO" id="GO:0006885">
    <property type="term" value="P:regulation of pH"/>
    <property type="evidence" value="ECO:0007669"/>
    <property type="project" value="UniProtKB-UniRule"/>
</dbReference>
<evidence type="ECO:0000313" key="15">
    <source>
        <dbReference type="Proteomes" id="UP000198504"/>
    </source>
</evidence>
<dbReference type="Pfam" id="PF13462">
    <property type="entry name" value="Thioredoxin_4"/>
    <property type="match status" value="1"/>
</dbReference>
<dbReference type="Gene3D" id="3.40.30.10">
    <property type="entry name" value="Glutaredoxin"/>
    <property type="match status" value="1"/>
</dbReference>
<keyword evidence="5 12" id="KW-1003">Cell membrane</keyword>
<feature type="transmembrane region" description="Helical" evidence="12">
    <location>
        <begin position="52"/>
        <end position="75"/>
    </location>
</feature>
<evidence type="ECO:0000256" key="5">
    <source>
        <dbReference type="ARBA" id="ARBA00022475"/>
    </source>
</evidence>
<comment type="subcellular location">
    <subcellularLocation>
        <location evidence="1">Cell inner membrane</location>
        <topology evidence="1">Multi-pass membrane protein</topology>
    </subcellularLocation>
    <subcellularLocation>
        <location evidence="12">Cell membrane</location>
        <topology evidence="12">Multi-pass membrane protein</topology>
    </subcellularLocation>
</comment>
<feature type="transmembrane region" description="Helical" evidence="12">
    <location>
        <begin position="322"/>
        <end position="341"/>
    </location>
</feature>
<keyword evidence="4 12" id="KW-0050">Antiport</keyword>
<evidence type="ECO:0000259" key="13">
    <source>
        <dbReference type="PROSITE" id="PS51352"/>
    </source>
</evidence>
<keyword evidence="11 12" id="KW-0739">Sodium transport</keyword>
<keyword evidence="6 12" id="KW-0812">Transmembrane</keyword>
<keyword evidence="7 12" id="KW-1133">Transmembrane helix</keyword>
<dbReference type="PROSITE" id="PS51352">
    <property type="entry name" value="THIOREDOXIN_2"/>
    <property type="match status" value="1"/>
</dbReference>
<feature type="transmembrane region" description="Helical" evidence="12">
    <location>
        <begin position="213"/>
        <end position="232"/>
    </location>
</feature>
<feature type="transmembrane region" description="Helical" evidence="12">
    <location>
        <begin position="353"/>
        <end position="376"/>
    </location>
</feature>
<dbReference type="InterPro" id="IPR013766">
    <property type="entry name" value="Thioredoxin_domain"/>
</dbReference>